<dbReference type="SUPFAM" id="SSF56784">
    <property type="entry name" value="HAD-like"/>
    <property type="match status" value="1"/>
</dbReference>
<dbReference type="InterPro" id="IPR004446">
    <property type="entry name" value="Heptose_bisP_phosphatase"/>
</dbReference>
<reference evidence="1" key="1">
    <citation type="submission" date="2022-10" db="EMBL/GenBank/DDBJ databases">
        <title>Characterization and whole genome sequencing of a new Roseateles species, isolated from fresh water.</title>
        <authorList>
            <person name="Guliayeva D.Y."/>
            <person name="Akhremchuk A.E."/>
            <person name="Sikolenko M.A."/>
            <person name="Valentovich L.N."/>
            <person name="Sidarenka A.V."/>
        </authorList>
    </citation>
    <scope>NUCLEOTIDE SEQUENCE</scope>
    <source>
        <strain evidence="1">BIM B-1768</strain>
    </source>
</reference>
<accession>A0ABY6B6H5</accession>
<evidence type="ECO:0000313" key="1">
    <source>
        <dbReference type="EMBL" id="UXH80524.1"/>
    </source>
</evidence>
<dbReference type="InterPro" id="IPR023214">
    <property type="entry name" value="HAD_sf"/>
</dbReference>
<dbReference type="Proteomes" id="UP001064933">
    <property type="component" value="Chromosome"/>
</dbReference>
<keyword evidence="2" id="KW-1185">Reference proteome</keyword>
<sequence length="188" mass="20210">MSKQDRSGTGRPAVFIDEESALLIAPPEFADRTPRLRPHAQAALFALAAHGYSLVLLSSQAGSRLARWSAGEVALHQQQLLGLFQEDGESGVTDVLSCPHLPGLAGKPACDCQLPRAGLLFEAARRHDLDLDRCWLIAGGKRTRRAARTAGCRSVVMGSGRHADTNDLMQAAKKILRKHDPVQGMVSA</sequence>
<dbReference type="PANTHER" id="PTHR42891">
    <property type="entry name" value="D-GLYCERO-BETA-D-MANNO-HEPTOSE-1,7-BISPHOSPHATE 7-PHOSPHATASE"/>
    <property type="match status" value="1"/>
</dbReference>
<name>A0ABY6B6H5_9BURK</name>
<dbReference type="GO" id="GO:0016787">
    <property type="term" value="F:hydrolase activity"/>
    <property type="evidence" value="ECO:0007669"/>
    <property type="project" value="UniProtKB-KW"/>
</dbReference>
<protein>
    <submittedName>
        <fullName evidence="1">HAD family hydrolase</fullName>
    </submittedName>
</protein>
<dbReference type="RefSeq" id="WP_261760341.1">
    <property type="nucleotide sequence ID" value="NZ_CP104562.2"/>
</dbReference>
<dbReference type="InterPro" id="IPR036412">
    <property type="entry name" value="HAD-like_sf"/>
</dbReference>
<organism evidence="1 2">
    <name type="scientific">Roseateles amylovorans</name>
    <dbReference type="NCBI Taxonomy" id="2978473"/>
    <lineage>
        <taxon>Bacteria</taxon>
        <taxon>Pseudomonadati</taxon>
        <taxon>Pseudomonadota</taxon>
        <taxon>Betaproteobacteria</taxon>
        <taxon>Burkholderiales</taxon>
        <taxon>Sphaerotilaceae</taxon>
        <taxon>Roseateles</taxon>
    </lineage>
</organism>
<evidence type="ECO:0000313" key="2">
    <source>
        <dbReference type="Proteomes" id="UP001064933"/>
    </source>
</evidence>
<proteinExistence type="predicted"/>
<dbReference type="PANTHER" id="PTHR42891:SF1">
    <property type="entry name" value="D-GLYCERO-BETA-D-MANNO-HEPTOSE-1,7-BISPHOSPHATE 7-PHOSPHATASE"/>
    <property type="match status" value="1"/>
</dbReference>
<gene>
    <name evidence="1" type="ORF">N4261_11900</name>
</gene>
<dbReference type="Gene3D" id="3.40.50.1000">
    <property type="entry name" value="HAD superfamily/HAD-like"/>
    <property type="match status" value="1"/>
</dbReference>
<keyword evidence="1" id="KW-0378">Hydrolase</keyword>
<dbReference type="EMBL" id="CP104562">
    <property type="protein sequence ID" value="UXH80524.1"/>
    <property type="molecule type" value="Genomic_DNA"/>
</dbReference>